<evidence type="ECO:0000313" key="1">
    <source>
        <dbReference type="EMBL" id="KAI4320360.1"/>
    </source>
</evidence>
<protein>
    <submittedName>
        <fullName evidence="1">Uncharacterized protein</fullName>
    </submittedName>
</protein>
<proteinExistence type="predicted"/>
<reference evidence="2" key="1">
    <citation type="journal article" date="2023" name="Front. Plant Sci.">
        <title>Chromosomal-level genome assembly of Melastoma candidum provides insights into trichome evolution.</title>
        <authorList>
            <person name="Zhong Y."/>
            <person name="Wu W."/>
            <person name="Sun C."/>
            <person name="Zou P."/>
            <person name="Liu Y."/>
            <person name="Dai S."/>
            <person name="Zhou R."/>
        </authorList>
    </citation>
    <scope>NUCLEOTIDE SEQUENCE [LARGE SCALE GENOMIC DNA]</scope>
</reference>
<name>A0ACB9MCE2_9MYRT</name>
<evidence type="ECO:0000313" key="2">
    <source>
        <dbReference type="Proteomes" id="UP001057402"/>
    </source>
</evidence>
<accession>A0ACB9MCE2</accession>
<comment type="caution">
    <text evidence="1">The sequence shown here is derived from an EMBL/GenBank/DDBJ whole genome shotgun (WGS) entry which is preliminary data.</text>
</comment>
<gene>
    <name evidence="1" type="ORF">MLD38_033853</name>
</gene>
<organism evidence="1 2">
    <name type="scientific">Melastoma candidum</name>
    <dbReference type="NCBI Taxonomy" id="119954"/>
    <lineage>
        <taxon>Eukaryota</taxon>
        <taxon>Viridiplantae</taxon>
        <taxon>Streptophyta</taxon>
        <taxon>Embryophyta</taxon>
        <taxon>Tracheophyta</taxon>
        <taxon>Spermatophyta</taxon>
        <taxon>Magnoliopsida</taxon>
        <taxon>eudicotyledons</taxon>
        <taxon>Gunneridae</taxon>
        <taxon>Pentapetalae</taxon>
        <taxon>rosids</taxon>
        <taxon>malvids</taxon>
        <taxon>Myrtales</taxon>
        <taxon>Melastomataceae</taxon>
        <taxon>Melastomatoideae</taxon>
        <taxon>Melastomateae</taxon>
        <taxon>Melastoma</taxon>
    </lineage>
</organism>
<dbReference type="EMBL" id="CM042889">
    <property type="protein sequence ID" value="KAI4320360.1"/>
    <property type="molecule type" value="Genomic_DNA"/>
</dbReference>
<dbReference type="Proteomes" id="UP001057402">
    <property type="component" value="Chromosome 10"/>
</dbReference>
<keyword evidence="2" id="KW-1185">Reference proteome</keyword>
<sequence length="197" mass="21279">MGHSPLVGYGFGVKIRDQMFLVSSGVRLLRIRLFVKSAVDLFMLQLYPKKGLLQTWGYNEHGQLGRGFSCEGLQRAQVIKAYAKFLDEPPELVKITQVSCGENHSAAISDKGEVYTWGLGALGQLGHSSLQSGDKELLPRRVVALDGKFMRDVACGGVHTCAVTQDGALYAWGSSNIGQLGLGPLSGFFSVTPENGM</sequence>